<evidence type="ECO:0000259" key="6">
    <source>
        <dbReference type="Pfam" id="PF07980"/>
    </source>
</evidence>
<gene>
    <name evidence="8" type="ordered locus">Halhy_3129</name>
</gene>
<feature type="domain" description="RagB/SusD" evidence="6">
    <location>
        <begin position="290"/>
        <end position="626"/>
    </location>
</feature>
<protein>
    <submittedName>
        <fullName evidence="8">RagB/SusD domain-containing protein</fullName>
    </submittedName>
</protein>
<dbReference type="InterPro" id="IPR011990">
    <property type="entry name" value="TPR-like_helical_dom_sf"/>
</dbReference>
<keyword evidence="3" id="KW-0732">Signal</keyword>
<comment type="similarity">
    <text evidence="2">Belongs to the SusD family.</text>
</comment>
<keyword evidence="9" id="KW-1185">Reference proteome</keyword>
<comment type="subcellular location">
    <subcellularLocation>
        <location evidence="1">Cell outer membrane</location>
    </subcellularLocation>
</comment>
<evidence type="ECO:0000256" key="5">
    <source>
        <dbReference type="ARBA" id="ARBA00023237"/>
    </source>
</evidence>
<dbReference type="Proteomes" id="UP000008461">
    <property type="component" value="Chromosome"/>
</dbReference>
<evidence type="ECO:0000313" key="9">
    <source>
        <dbReference type="Proteomes" id="UP000008461"/>
    </source>
</evidence>
<keyword evidence="4" id="KW-0472">Membrane</keyword>
<dbReference type="Pfam" id="PF07980">
    <property type="entry name" value="SusD_RagB"/>
    <property type="match status" value="1"/>
</dbReference>
<dbReference type="KEGG" id="hhy:Halhy_3129"/>
<dbReference type="eggNOG" id="COG0436">
    <property type="taxonomic scope" value="Bacteria"/>
</dbReference>
<proteinExistence type="inferred from homology"/>
<organism evidence="8 9">
    <name type="scientific">Haliscomenobacter hydrossis (strain ATCC 27775 / DSM 1100 / LMG 10767 / O)</name>
    <dbReference type="NCBI Taxonomy" id="760192"/>
    <lineage>
        <taxon>Bacteria</taxon>
        <taxon>Pseudomonadati</taxon>
        <taxon>Bacteroidota</taxon>
        <taxon>Saprospiria</taxon>
        <taxon>Saprospirales</taxon>
        <taxon>Haliscomenobacteraceae</taxon>
        <taxon>Haliscomenobacter</taxon>
    </lineage>
</organism>
<dbReference type="Gene3D" id="1.25.40.390">
    <property type="match status" value="1"/>
</dbReference>
<evidence type="ECO:0000313" key="8">
    <source>
        <dbReference type="EMBL" id="AEE50991.1"/>
    </source>
</evidence>
<accession>F4KQL8</accession>
<name>F4KQL8_HALH1</name>
<evidence type="ECO:0000256" key="4">
    <source>
        <dbReference type="ARBA" id="ARBA00023136"/>
    </source>
</evidence>
<dbReference type="PROSITE" id="PS51257">
    <property type="entry name" value="PROKAR_LIPOPROTEIN"/>
    <property type="match status" value="1"/>
</dbReference>
<dbReference type="GO" id="GO:0009279">
    <property type="term" value="C:cell outer membrane"/>
    <property type="evidence" value="ECO:0007669"/>
    <property type="project" value="UniProtKB-SubCell"/>
</dbReference>
<dbReference type="SUPFAM" id="SSF48452">
    <property type="entry name" value="TPR-like"/>
    <property type="match status" value="1"/>
</dbReference>
<feature type="domain" description="SusD-like N-terminal" evidence="7">
    <location>
        <begin position="108"/>
        <end position="229"/>
    </location>
</feature>
<dbReference type="HOGENOM" id="CLU_015553_1_4_10"/>
<evidence type="ECO:0000256" key="2">
    <source>
        <dbReference type="ARBA" id="ARBA00006275"/>
    </source>
</evidence>
<reference evidence="8 9" key="1">
    <citation type="journal article" date="2011" name="Stand. Genomic Sci.">
        <title>Complete genome sequence of Haliscomenobacter hydrossis type strain (O).</title>
        <authorList>
            <consortium name="US DOE Joint Genome Institute (JGI-PGF)"/>
            <person name="Daligault H."/>
            <person name="Lapidus A."/>
            <person name="Zeytun A."/>
            <person name="Nolan M."/>
            <person name="Lucas S."/>
            <person name="Del Rio T.G."/>
            <person name="Tice H."/>
            <person name="Cheng J.F."/>
            <person name="Tapia R."/>
            <person name="Han C."/>
            <person name="Goodwin L."/>
            <person name="Pitluck S."/>
            <person name="Liolios K."/>
            <person name="Pagani I."/>
            <person name="Ivanova N."/>
            <person name="Huntemann M."/>
            <person name="Mavromatis K."/>
            <person name="Mikhailova N."/>
            <person name="Pati A."/>
            <person name="Chen A."/>
            <person name="Palaniappan K."/>
            <person name="Land M."/>
            <person name="Hauser L."/>
            <person name="Brambilla E.M."/>
            <person name="Rohde M."/>
            <person name="Verbarg S."/>
            <person name="Goker M."/>
            <person name="Bristow J."/>
            <person name="Eisen J.A."/>
            <person name="Markowitz V."/>
            <person name="Hugenholtz P."/>
            <person name="Kyrpides N.C."/>
            <person name="Klenk H.P."/>
            <person name="Woyke T."/>
        </authorList>
    </citation>
    <scope>NUCLEOTIDE SEQUENCE [LARGE SCALE GENOMIC DNA]</scope>
    <source>
        <strain evidence="9">ATCC 27775 / DSM 1100 / LMG 10767 / O</strain>
    </source>
</reference>
<dbReference type="InterPro" id="IPR012944">
    <property type="entry name" value="SusD_RagB_dom"/>
</dbReference>
<sequence length="626" mass="69264">MKSTIITRFTFLAIVALCLIATGCDKDFLVEKPVTTLTTDVYYKTEAGFEDLVRSCYPLLRNIHQNRTLVLNGTDIFTSGGYGDPKFATPTVNSGPIEQYDVRFNPSLGELQSLWTLLYTEIGRTNTAIGRSVDITTMAAALKDARVSEAKFLRALCYFYLVQHWGDVPMPLTEIVSPTKEANRVPAADIYKQIITDLLDAEAKLPVTATNYGRITKGAAQFLLARVYLTRGWNFKNSLGGSPADFDLALQYADKVIDVYPLATNYNLLFPTRSENPLKQYTGAQNDKNPEIIFAVQYNADVLTNKTDPAFTVDAAGGNNLHSVFNGSGEGFPGSKGRTSDYNRSLGFHNTTPAMYRLYDPENDSRYDHNFLEVGYAMQAVAGFRPLPVVNPALRIDIKAGDTVVYYRPWNNPATTLDERGVDLGGKKKYSVVNPEEWGGGYGFINGSTVSVSGFPSGEPHMWKFWQPGIPYGDAFGTFNEAVFRSAEAYLIAAEAIVKGAKGGKLGGAEVYYNRVLDRALGAKKGNDPRCALVPENVKSLETVSYRATAANITIDLILDERARELMGEYSRWFDLKRTGKLVERVKKYNPWAAKSGAINDIHYLRPIPQSEIDLSFPAMTQNTGY</sequence>
<dbReference type="OrthoDB" id="906516at2"/>
<evidence type="ECO:0000259" key="7">
    <source>
        <dbReference type="Pfam" id="PF14322"/>
    </source>
</evidence>
<evidence type="ECO:0000256" key="1">
    <source>
        <dbReference type="ARBA" id="ARBA00004442"/>
    </source>
</evidence>
<dbReference type="InterPro" id="IPR033985">
    <property type="entry name" value="SusD-like_N"/>
</dbReference>
<evidence type="ECO:0000256" key="3">
    <source>
        <dbReference type="ARBA" id="ARBA00022729"/>
    </source>
</evidence>
<dbReference type="STRING" id="760192.Halhy_3129"/>
<dbReference type="EMBL" id="CP002691">
    <property type="protein sequence ID" value="AEE50991.1"/>
    <property type="molecule type" value="Genomic_DNA"/>
</dbReference>
<dbReference type="AlphaFoldDB" id="F4KQL8"/>
<dbReference type="Pfam" id="PF14322">
    <property type="entry name" value="SusD-like_3"/>
    <property type="match status" value="1"/>
</dbReference>
<dbReference type="RefSeq" id="WP_013765534.1">
    <property type="nucleotide sequence ID" value="NC_015510.1"/>
</dbReference>
<reference key="2">
    <citation type="submission" date="2011-04" db="EMBL/GenBank/DDBJ databases">
        <title>Complete sequence of chromosome of Haliscomenobacter hydrossis DSM 1100.</title>
        <authorList>
            <consortium name="US DOE Joint Genome Institute (JGI-PGF)"/>
            <person name="Lucas S."/>
            <person name="Han J."/>
            <person name="Lapidus A."/>
            <person name="Bruce D."/>
            <person name="Goodwin L."/>
            <person name="Pitluck S."/>
            <person name="Peters L."/>
            <person name="Kyrpides N."/>
            <person name="Mavromatis K."/>
            <person name="Ivanova N."/>
            <person name="Ovchinnikova G."/>
            <person name="Pagani I."/>
            <person name="Daligault H."/>
            <person name="Detter J.C."/>
            <person name="Han C."/>
            <person name="Land M."/>
            <person name="Hauser L."/>
            <person name="Markowitz V."/>
            <person name="Cheng J.-F."/>
            <person name="Hugenholtz P."/>
            <person name="Woyke T."/>
            <person name="Wu D."/>
            <person name="Verbarg S."/>
            <person name="Frueling A."/>
            <person name="Brambilla E."/>
            <person name="Klenk H.-P."/>
            <person name="Eisen J.A."/>
        </authorList>
    </citation>
    <scope>NUCLEOTIDE SEQUENCE</scope>
    <source>
        <strain>DSM 1100</strain>
    </source>
</reference>
<keyword evidence="5" id="KW-0998">Cell outer membrane</keyword>